<dbReference type="EMBL" id="VXIT01000015">
    <property type="protein sequence ID" value="KAA6408001.1"/>
    <property type="molecule type" value="Genomic_DNA"/>
</dbReference>
<dbReference type="InterPro" id="IPR052374">
    <property type="entry name" value="SERAC1"/>
</dbReference>
<protein>
    <recommendedName>
        <fullName evidence="3">DUF676 domain-containing protein</fullName>
    </recommendedName>
</protein>
<sequence length="765" mass="86382">MQTKGKKIQFDTQYRGLHNLHTPSGAVSVNVIAVHGLAAHPLYTWVRKGVDKSWNWLEHQLVEFIPGARVWTFGYESNWLGDEAISTSHEDVAVALLDGLHDKSHHLFDQPLIFIAHSFGGIVLMKAFIRAENSRNWKNLFEHTEAILFFGTPFQGMNKWFTDDMPALAKLKYTQVQGLILDLMKEHNEALGELRQTFSGMVNTYQGPGIGCFYETKASNIQRIVEKLDLDKVADDKTDRIQLVIKDSAILERGPRRCERPLPCDHFDMNEFGEDDKNFDTVKSVLNDILSEQKRAATLHWGSCAESSSSTLPRPFINAASRSSSINPETGDKPHQSVIDLSNWLEPALPSPFVEDIKGSFLVDAKKLPNEGFRSHAYSEAGLSPDCQSAFFLSDKEAEIYKDILEPLPNLRESIKRYDKLSWRCAAISNNFFVVANRKNLALRDFRHSGKYNDFEPPGDIICLAIHERTIRSTGQEILVAELAVGLRNRETNVHEIRIYQINRSDWDLLRLIALDGTSLKMLSFSPDGALLACTVYGYDQQSNNGQYYERVVVHNVKDASPRDVCRISMNFIEGQGGITSATFWRSVRRNWYILCTTSPDTSHREHSQWSCIAPVLINARHHPHRARHELNQFRLRTRARICTAAVAPRGNFIALLDTAGKLCFIPLQAGGLFGAKSADSKDCGISSNTSQPPIELPGFHLEQNLNSQQVSLRFDEVDGKLFAVDHRKQIRVVDFQKRVEPATSLNRKVSSFLSNQFHGKKHAG</sequence>
<dbReference type="OrthoDB" id="1658288at2759"/>
<dbReference type="SUPFAM" id="SSF69322">
    <property type="entry name" value="Tricorn protease domain 2"/>
    <property type="match status" value="1"/>
</dbReference>
<name>A0A5M8PFA5_9LECA</name>
<evidence type="ECO:0008006" key="3">
    <source>
        <dbReference type="Google" id="ProtNLM"/>
    </source>
</evidence>
<reference evidence="1 2" key="1">
    <citation type="submission" date="2019-09" db="EMBL/GenBank/DDBJ databases">
        <title>The hologenome of the rock-dwelling lichen Lasallia pustulata.</title>
        <authorList>
            <person name="Greshake Tzovaras B."/>
            <person name="Segers F."/>
            <person name="Bicker A."/>
            <person name="Dal Grande F."/>
            <person name="Otte J."/>
            <person name="Hankeln T."/>
            <person name="Schmitt I."/>
            <person name="Ebersberger I."/>
        </authorList>
    </citation>
    <scope>NUCLEOTIDE SEQUENCE [LARGE SCALE GENOMIC DNA]</scope>
    <source>
        <strain evidence="1">A1-1</strain>
    </source>
</reference>
<dbReference type="InterPro" id="IPR029058">
    <property type="entry name" value="AB_hydrolase_fold"/>
</dbReference>
<dbReference type="SUPFAM" id="SSF53474">
    <property type="entry name" value="alpha/beta-Hydrolases"/>
    <property type="match status" value="1"/>
</dbReference>
<evidence type="ECO:0000313" key="2">
    <source>
        <dbReference type="Proteomes" id="UP000324767"/>
    </source>
</evidence>
<dbReference type="AlphaFoldDB" id="A0A5M8PFA5"/>
<organism evidence="1 2">
    <name type="scientific">Lasallia pustulata</name>
    <dbReference type="NCBI Taxonomy" id="136370"/>
    <lineage>
        <taxon>Eukaryota</taxon>
        <taxon>Fungi</taxon>
        <taxon>Dikarya</taxon>
        <taxon>Ascomycota</taxon>
        <taxon>Pezizomycotina</taxon>
        <taxon>Lecanoromycetes</taxon>
        <taxon>OSLEUM clade</taxon>
        <taxon>Umbilicariomycetidae</taxon>
        <taxon>Umbilicariales</taxon>
        <taxon>Umbilicariaceae</taxon>
        <taxon>Lasallia</taxon>
    </lineage>
</organism>
<dbReference type="PANTHER" id="PTHR48182">
    <property type="entry name" value="PROTEIN SERAC1"/>
    <property type="match status" value="1"/>
</dbReference>
<dbReference type="Proteomes" id="UP000324767">
    <property type="component" value="Unassembled WGS sequence"/>
</dbReference>
<accession>A0A5M8PFA5</accession>
<proteinExistence type="predicted"/>
<gene>
    <name evidence="1" type="ORF">FRX48_08352</name>
</gene>
<dbReference type="Gene3D" id="3.40.50.1820">
    <property type="entry name" value="alpha/beta hydrolase"/>
    <property type="match status" value="1"/>
</dbReference>
<evidence type="ECO:0000313" key="1">
    <source>
        <dbReference type="EMBL" id="KAA6408001.1"/>
    </source>
</evidence>
<comment type="caution">
    <text evidence="1">The sequence shown here is derived from an EMBL/GenBank/DDBJ whole genome shotgun (WGS) entry which is preliminary data.</text>
</comment>
<dbReference type="PANTHER" id="PTHR48182:SF3">
    <property type="entry name" value="DUF676 DOMAIN-CONTAINING PROTEIN"/>
    <property type="match status" value="1"/>
</dbReference>